<sequence length="56" mass="6156">MAKPNYSFEKRQREIAKKKQQEEKDARKREARDAAKPAPAAGSDTPPGGQPGTKGF</sequence>
<accession>A0ABW0QL38</accession>
<feature type="region of interest" description="Disordered" evidence="1">
    <location>
        <begin position="1"/>
        <end position="56"/>
    </location>
</feature>
<gene>
    <name evidence="2" type="ORF">ACFPPA_06525</name>
</gene>
<comment type="caution">
    <text evidence="2">The sequence shown here is derived from an EMBL/GenBank/DDBJ whole genome shotgun (WGS) entry which is preliminary data.</text>
</comment>
<name>A0ABW0QL38_9GAMM</name>
<reference evidence="3" key="1">
    <citation type="journal article" date="2019" name="Int. J. Syst. Evol. Microbiol.">
        <title>The Global Catalogue of Microorganisms (GCM) 10K type strain sequencing project: providing services to taxonomists for standard genome sequencing and annotation.</title>
        <authorList>
            <consortium name="The Broad Institute Genomics Platform"/>
            <consortium name="The Broad Institute Genome Sequencing Center for Infectious Disease"/>
            <person name="Wu L."/>
            <person name="Ma J."/>
        </authorList>
    </citation>
    <scope>NUCLEOTIDE SEQUENCE [LARGE SCALE GENOMIC DNA]</scope>
    <source>
        <strain evidence="3">CGMCC 1.16619</strain>
    </source>
</reference>
<feature type="compositionally biased region" description="Basic and acidic residues" evidence="1">
    <location>
        <begin position="8"/>
        <end position="35"/>
    </location>
</feature>
<keyword evidence="3" id="KW-1185">Reference proteome</keyword>
<dbReference type="RefSeq" id="WP_377318438.1">
    <property type="nucleotide sequence ID" value="NZ_JBHSNF010000001.1"/>
</dbReference>
<dbReference type="Proteomes" id="UP001596114">
    <property type="component" value="Unassembled WGS sequence"/>
</dbReference>
<organism evidence="2 3">
    <name type="scientific">Rhodanobacter ginsengisoli</name>
    <dbReference type="NCBI Taxonomy" id="418646"/>
    <lineage>
        <taxon>Bacteria</taxon>
        <taxon>Pseudomonadati</taxon>
        <taxon>Pseudomonadota</taxon>
        <taxon>Gammaproteobacteria</taxon>
        <taxon>Lysobacterales</taxon>
        <taxon>Rhodanobacteraceae</taxon>
        <taxon>Rhodanobacter</taxon>
    </lineage>
</organism>
<protein>
    <submittedName>
        <fullName evidence="2">Uncharacterized protein</fullName>
    </submittedName>
</protein>
<dbReference type="EMBL" id="JBHSNF010000001">
    <property type="protein sequence ID" value="MFC5525395.1"/>
    <property type="molecule type" value="Genomic_DNA"/>
</dbReference>
<proteinExistence type="predicted"/>
<evidence type="ECO:0000313" key="3">
    <source>
        <dbReference type="Proteomes" id="UP001596114"/>
    </source>
</evidence>
<evidence type="ECO:0000313" key="2">
    <source>
        <dbReference type="EMBL" id="MFC5525395.1"/>
    </source>
</evidence>
<evidence type="ECO:0000256" key="1">
    <source>
        <dbReference type="SAM" id="MobiDB-lite"/>
    </source>
</evidence>